<dbReference type="InterPro" id="IPR005135">
    <property type="entry name" value="Endo/exonuclease/phosphatase"/>
</dbReference>
<feature type="domain" description="Reverse transcriptase" evidence="1">
    <location>
        <begin position="375"/>
        <end position="649"/>
    </location>
</feature>
<organism evidence="2 3">
    <name type="scientific">Leptobrachium leishanense</name>
    <name type="common">Leishan spiny toad</name>
    <dbReference type="NCBI Taxonomy" id="445787"/>
    <lineage>
        <taxon>Eukaryota</taxon>
        <taxon>Metazoa</taxon>
        <taxon>Chordata</taxon>
        <taxon>Craniata</taxon>
        <taxon>Vertebrata</taxon>
        <taxon>Euteleostomi</taxon>
        <taxon>Amphibia</taxon>
        <taxon>Batrachia</taxon>
        <taxon>Anura</taxon>
        <taxon>Pelobatoidea</taxon>
        <taxon>Megophryidae</taxon>
        <taxon>Leptobrachium</taxon>
    </lineage>
</organism>
<dbReference type="SUPFAM" id="SSF56219">
    <property type="entry name" value="DNase I-like"/>
    <property type="match status" value="1"/>
</dbReference>
<dbReference type="InterPro" id="IPR043502">
    <property type="entry name" value="DNA/RNA_pol_sf"/>
</dbReference>
<proteinExistence type="predicted"/>
<dbReference type="Pfam" id="PF03372">
    <property type="entry name" value="Exo_endo_phos"/>
    <property type="match status" value="1"/>
</dbReference>
<dbReference type="InterPro" id="IPR036691">
    <property type="entry name" value="Endo/exonu/phosph_ase_sf"/>
</dbReference>
<dbReference type="Proteomes" id="UP000694569">
    <property type="component" value="Unplaced"/>
</dbReference>
<dbReference type="OrthoDB" id="416119at2759"/>
<evidence type="ECO:0000313" key="2">
    <source>
        <dbReference type="Ensembl" id="ENSLLEP00000036437.1"/>
    </source>
</evidence>
<name>A0A8C5QEN1_9ANUR</name>
<protein>
    <recommendedName>
        <fullName evidence="1">Reverse transcriptase domain-containing protein</fullName>
    </recommendedName>
</protein>
<reference evidence="2" key="2">
    <citation type="submission" date="2025-09" db="UniProtKB">
        <authorList>
            <consortium name="Ensembl"/>
        </authorList>
    </citation>
    <scope>IDENTIFICATION</scope>
</reference>
<accession>A0A8C5QEN1</accession>
<dbReference type="Pfam" id="PF00078">
    <property type="entry name" value="RVT_1"/>
    <property type="match status" value="1"/>
</dbReference>
<dbReference type="CDD" id="cd01650">
    <property type="entry name" value="RT_nLTR_like"/>
    <property type="match status" value="1"/>
</dbReference>
<sequence>MLTVSTGEVIVMGDFNACPDPILDRSTSSYAHIRKQGRELTELLSHFNLYDVWRVFHPGEKGYTLFSPPHNSYSRIDFFCTRGSLLPSVRGCDISSFTLSDHAPVFLTLADDFQVFSRPPWRLNDTLLSNPEIMSDLQTTLANYFLENKDSSSDPTILWRAHKAVMRGVCIRWTSIRKKQYVSDRLDLLTRIDALTKANQIHPDPLTAWELAKAGADLTELDSTKHFYALQRLRANRYSTANKVGHSLALRLRTLQQSTRTPFLLNSRGERTYKPQDIANEFANYYRALYNLGDGTTDTGPSLLDIRGYLDKINLPTLSQTQRTSLASPITCEEIAAVIKSLPKGKAPGPDGFTSGYYKTFHQALLPHLHGLFTSAMDSGNLPSDLLDATIVTLPKLGKPPTLCQNFRPISLINVDLKIYTKILANRLALTIMSLIGMDQVGFIPGRQGPDNTRRPLNLIQVLTSSSTPGLILSLDAEKAFDRVHWGFMSEVMTKFSIPPEFVKGVFSVYTSPTATVRFAGFHSQAFPITNGTRQGCPLSPLLYALVLEPLAQMIRQSSDVRGIEVGPQTHKLNLFADDILLTLMSPKSSLEALNRILTEYGKLSYHKVNFSKTQALPANIPDDVLTALKQEFSFHWRTKFLSYLGIKLALSPHILFDVNYGKLLIEIKTLLRTWHPRRLSWLGHIAAVKMTILPKILYVFRALPIFTPERIFLLCRERLIPLYGTISAPELNSLFFRAGLKGVD</sequence>
<evidence type="ECO:0000313" key="3">
    <source>
        <dbReference type="Proteomes" id="UP000694569"/>
    </source>
</evidence>
<dbReference type="GeneTree" id="ENSGT00940000163630"/>
<dbReference type="Gene3D" id="3.60.10.10">
    <property type="entry name" value="Endonuclease/exonuclease/phosphatase"/>
    <property type="match status" value="1"/>
</dbReference>
<dbReference type="PROSITE" id="PS50878">
    <property type="entry name" value="RT_POL"/>
    <property type="match status" value="1"/>
</dbReference>
<dbReference type="InterPro" id="IPR000477">
    <property type="entry name" value="RT_dom"/>
</dbReference>
<dbReference type="SUPFAM" id="SSF56672">
    <property type="entry name" value="DNA/RNA polymerases"/>
    <property type="match status" value="1"/>
</dbReference>
<dbReference type="Ensembl" id="ENSLLET00000037841.1">
    <property type="protein sequence ID" value="ENSLLEP00000036437.1"/>
    <property type="gene ID" value="ENSLLEG00000023091.1"/>
</dbReference>
<dbReference type="AlphaFoldDB" id="A0A8C5QEN1"/>
<dbReference type="GO" id="GO:0003824">
    <property type="term" value="F:catalytic activity"/>
    <property type="evidence" value="ECO:0007669"/>
    <property type="project" value="InterPro"/>
</dbReference>
<dbReference type="PANTHER" id="PTHR19446">
    <property type="entry name" value="REVERSE TRANSCRIPTASES"/>
    <property type="match status" value="1"/>
</dbReference>
<keyword evidence="3" id="KW-1185">Reference proteome</keyword>
<reference evidence="2" key="1">
    <citation type="submission" date="2025-08" db="UniProtKB">
        <authorList>
            <consortium name="Ensembl"/>
        </authorList>
    </citation>
    <scope>IDENTIFICATION</scope>
</reference>
<evidence type="ECO:0000259" key="1">
    <source>
        <dbReference type="PROSITE" id="PS50878"/>
    </source>
</evidence>